<dbReference type="CDD" id="cd02230">
    <property type="entry name" value="cupin_HP0902-like"/>
    <property type="match status" value="1"/>
</dbReference>
<evidence type="ECO:0000313" key="3">
    <source>
        <dbReference type="Proteomes" id="UP000319576"/>
    </source>
</evidence>
<dbReference type="Pfam" id="PF07883">
    <property type="entry name" value="Cupin_2"/>
    <property type="match status" value="1"/>
</dbReference>
<evidence type="ECO:0000313" key="2">
    <source>
        <dbReference type="EMBL" id="QDU21777.1"/>
    </source>
</evidence>
<dbReference type="RefSeq" id="WP_145240989.1">
    <property type="nucleotide sequence ID" value="NZ_CP036273.1"/>
</dbReference>
<reference evidence="2 3" key="1">
    <citation type="submission" date="2019-02" db="EMBL/GenBank/DDBJ databases">
        <title>Deep-cultivation of Planctomycetes and their phenomic and genomic characterization uncovers novel biology.</title>
        <authorList>
            <person name="Wiegand S."/>
            <person name="Jogler M."/>
            <person name="Boedeker C."/>
            <person name="Pinto D."/>
            <person name="Vollmers J."/>
            <person name="Rivas-Marin E."/>
            <person name="Kohn T."/>
            <person name="Peeters S.H."/>
            <person name="Heuer A."/>
            <person name="Rast P."/>
            <person name="Oberbeckmann S."/>
            <person name="Bunk B."/>
            <person name="Jeske O."/>
            <person name="Meyerdierks A."/>
            <person name="Storesund J.E."/>
            <person name="Kallscheuer N."/>
            <person name="Luecker S."/>
            <person name="Lage O.M."/>
            <person name="Pohl T."/>
            <person name="Merkel B.J."/>
            <person name="Hornburger P."/>
            <person name="Mueller R.-W."/>
            <person name="Bruemmer F."/>
            <person name="Labrenz M."/>
            <person name="Spormann A.M."/>
            <person name="Op den Camp H."/>
            <person name="Overmann J."/>
            <person name="Amann R."/>
            <person name="Jetten M.S.M."/>
            <person name="Mascher T."/>
            <person name="Medema M.H."/>
            <person name="Devos D.P."/>
            <person name="Kaster A.-K."/>
            <person name="Ovreas L."/>
            <person name="Rohde M."/>
            <person name="Galperin M.Y."/>
            <person name="Jogler C."/>
        </authorList>
    </citation>
    <scope>NUCLEOTIDE SEQUENCE [LARGE SCALE GENOMIC DNA]</scope>
    <source>
        <strain evidence="2 3">ETA_A1</strain>
    </source>
</reference>
<dbReference type="InterPro" id="IPR011051">
    <property type="entry name" value="RmlC_Cupin_sf"/>
</dbReference>
<evidence type="ECO:0000259" key="1">
    <source>
        <dbReference type="Pfam" id="PF07883"/>
    </source>
</evidence>
<organism evidence="2 3">
    <name type="scientific">Urbifossiella limnaea</name>
    <dbReference type="NCBI Taxonomy" id="2528023"/>
    <lineage>
        <taxon>Bacteria</taxon>
        <taxon>Pseudomonadati</taxon>
        <taxon>Planctomycetota</taxon>
        <taxon>Planctomycetia</taxon>
        <taxon>Gemmatales</taxon>
        <taxon>Gemmataceae</taxon>
        <taxon>Urbifossiella</taxon>
    </lineage>
</organism>
<dbReference type="KEGG" id="uli:ETAA1_37500"/>
<dbReference type="InterPro" id="IPR013096">
    <property type="entry name" value="Cupin_2"/>
</dbReference>
<gene>
    <name evidence="2" type="ORF">ETAA1_37500</name>
</gene>
<sequence>MSGPHADPVEVVDVRPLGAALASAATATLVKAGAVTVVRLVVPAGKEIPTHAAKGELVVHCLEGRVAFAAGGKTHDLAAGHLLYVPAGEPHSVRGVEAGSLLLTVVDGGPRPGA</sequence>
<dbReference type="SUPFAM" id="SSF51182">
    <property type="entry name" value="RmlC-like cupins"/>
    <property type="match status" value="1"/>
</dbReference>
<dbReference type="EMBL" id="CP036273">
    <property type="protein sequence ID" value="QDU21777.1"/>
    <property type="molecule type" value="Genomic_DNA"/>
</dbReference>
<dbReference type="InterPro" id="IPR014710">
    <property type="entry name" value="RmlC-like_jellyroll"/>
</dbReference>
<keyword evidence="3" id="KW-1185">Reference proteome</keyword>
<accession>A0A517XWA9</accession>
<proteinExistence type="predicted"/>
<feature type="domain" description="Cupin type-2" evidence="1">
    <location>
        <begin position="40"/>
        <end position="104"/>
    </location>
</feature>
<dbReference type="PANTHER" id="PTHR37694:SF1">
    <property type="entry name" value="SLR8022 PROTEIN"/>
    <property type="match status" value="1"/>
</dbReference>
<dbReference type="AlphaFoldDB" id="A0A517XWA9"/>
<dbReference type="OrthoDB" id="8265259at2"/>
<name>A0A517XWA9_9BACT</name>
<dbReference type="Proteomes" id="UP000319576">
    <property type="component" value="Chromosome"/>
</dbReference>
<protein>
    <submittedName>
        <fullName evidence="2">Cupin domain protein</fullName>
    </submittedName>
</protein>
<dbReference type="Gene3D" id="2.60.120.10">
    <property type="entry name" value="Jelly Rolls"/>
    <property type="match status" value="1"/>
</dbReference>
<dbReference type="PANTHER" id="PTHR37694">
    <property type="entry name" value="SLR8022 PROTEIN"/>
    <property type="match status" value="1"/>
</dbReference>